<keyword evidence="6 11" id="KW-1133">Transmembrane helix</keyword>
<evidence type="ECO:0000256" key="7">
    <source>
        <dbReference type="ARBA" id="ARBA00023128"/>
    </source>
</evidence>
<evidence type="ECO:0000256" key="6">
    <source>
        <dbReference type="ARBA" id="ARBA00022989"/>
    </source>
</evidence>
<sequence>MSTQSKPVKQQQLTPFGHALAGALGACFSTAVVYPLDVAKTRIQAEKSSKPQMGMFRLLLAILKDDGVWGLYRGFTATMLNTFSMQYAYFFFYSLVRGAYIKRRTAQRGNAPGLSTAVELMLGAAAGGLAQIFTIPVSVIATRQQVGSSTRTVRRKVVVPSANGTAIEGANGNGEDEGFAEKWIEEEEYVDNSFWGVGREIVREEGVTGLWLGIKPGLVLTVNPAITYGMFERIKSVLLLAQEKAASVAAPSNGKLTPGTNFLVGALSKTLATVVTYPYIMAKVRIQTRGSDARMAQEKGLPAPPHHAYHHGANSKHPGALDLLRAVYKREGLVGWYQGMGAQIVKAVLSQALLFMSKDQFEHWALAIMAMLYVAKK</sequence>
<evidence type="ECO:0000256" key="1">
    <source>
        <dbReference type="ARBA" id="ARBA00004225"/>
    </source>
</evidence>
<evidence type="ECO:0000256" key="10">
    <source>
        <dbReference type="RuleBase" id="RU000488"/>
    </source>
</evidence>
<dbReference type="PROSITE" id="PS50920">
    <property type="entry name" value="SOLCAR"/>
    <property type="match status" value="3"/>
</dbReference>
<accession>A0A9P6H4R5</accession>
<dbReference type="GO" id="GO:0031966">
    <property type="term" value="C:mitochondrial membrane"/>
    <property type="evidence" value="ECO:0007669"/>
    <property type="project" value="UniProtKB-SubCell"/>
</dbReference>
<dbReference type="InterPro" id="IPR018108">
    <property type="entry name" value="MCP_transmembrane"/>
</dbReference>
<reference evidence="12" key="2">
    <citation type="submission" date="2020-11" db="EMBL/GenBank/DDBJ databases">
        <authorList>
            <consortium name="DOE Joint Genome Institute"/>
            <person name="Kuo A."/>
            <person name="Miyauchi S."/>
            <person name="Kiss E."/>
            <person name="Drula E."/>
            <person name="Kohler A."/>
            <person name="Sanchez-Garcia M."/>
            <person name="Andreopoulos B."/>
            <person name="Barry K.W."/>
            <person name="Bonito G."/>
            <person name="Buee M."/>
            <person name="Carver A."/>
            <person name="Chen C."/>
            <person name="Cichocki N."/>
            <person name="Clum A."/>
            <person name="Culley D."/>
            <person name="Crous P.W."/>
            <person name="Fauchery L."/>
            <person name="Girlanda M."/>
            <person name="Hayes R."/>
            <person name="Keri Z."/>
            <person name="Labutti K."/>
            <person name="Lipzen A."/>
            <person name="Lombard V."/>
            <person name="Magnuson J."/>
            <person name="Maillard F."/>
            <person name="Morin E."/>
            <person name="Murat C."/>
            <person name="Nolan M."/>
            <person name="Ohm R."/>
            <person name="Pangilinan J."/>
            <person name="Pereira M."/>
            <person name="Perotto S."/>
            <person name="Peter M."/>
            <person name="Riley R."/>
            <person name="Sitrit Y."/>
            <person name="Stielow B."/>
            <person name="Szollosi G."/>
            <person name="Zifcakova L."/>
            <person name="Stursova M."/>
            <person name="Spatafora J.W."/>
            <person name="Tedersoo L."/>
            <person name="Vaario L.-M."/>
            <person name="Yamada A."/>
            <person name="Yan M."/>
            <person name="Wang P."/>
            <person name="Xu J."/>
            <person name="Bruns T."/>
            <person name="Baldrian P."/>
            <person name="Vilgalys R."/>
            <person name="Henrissat B."/>
            <person name="Grigoriev I.V."/>
            <person name="Hibbett D."/>
            <person name="Nagy L.G."/>
            <person name="Martin F.M."/>
        </authorList>
    </citation>
    <scope>NUCLEOTIDE SEQUENCE</scope>
    <source>
        <strain evidence="12">UH-Tt-Lm1</strain>
    </source>
</reference>
<dbReference type="Pfam" id="PF00153">
    <property type="entry name" value="Mito_carr"/>
    <property type="match status" value="3"/>
</dbReference>
<evidence type="ECO:0000256" key="5">
    <source>
        <dbReference type="ARBA" id="ARBA00022737"/>
    </source>
</evidence>
<keyword evidence="7" id="KW-0496">Mitochondrion</keyword>
<dbReference type="Gene3D" id="1.50.40.10">
    <property type="entry name" value="Mitochondrial carrier domain"/>
    <property type="match status" value="2"/>
</dbReference>
<comment type="subcellular location">
    <subcellularLocation>
        <location evidence="1">Mitochondrion membrane</location>
        <topology evidence="1">Multi-pass membrane protein</topology>
    </subcellularLocation>
</comment>
<keyword evidence="8 9" id="KW-0472">Membrane</keyword>
<comment type="similarity">
    <text evidence="2 10">Belongs to the mitochondrial carrier (TC 2.A.29) family.</text>
</comment>
<dbReference type="PRINTS" id="PR00926">
    <property type="entry name" value="MITOCARRIER"/>
</dbReference>
<dbReference type="InterPro" id="IPR023395">
    <property type="entry name" value="MCP_dom_sf"/>
</dbReference>
<dbReference type="InterPro" id="IPR002067">
    <property type="entry name" value="MCP"/>
</dbReference>
<evidence type="ECO:0000256" key="4">
    <source>
        <dbReference type="ARBA" id="ARBA00022692"/>
    </source>
</evidence>
<feature type="transmembrane region" description="Helical" evidence="11">
    <location>
        <begin position="78"/>
        <end position="96"/>
    </location>
</feature>
<feature type="repeat" description="Solcar" evidence="9">
    <location>
        <begin position="114"/>
        <end position="237"/>
    </location>
</feature>
<evidence type="ECO:0000256" key="11">
    <source>
        <dbReference type="SAM" id="Phobius"/>
    </source>
</evidence>
<evidence type="ECO:0000313" key="13">
    <source>
        <dbReference type="Proteomes" id="UP000736335"/>
    </source>
</evidence>
<dbReference type="Proteomes" id="UP000736335">
    <property type="component" value="Unassembled WGS sequence"/>
</dbReference>
<comment type="caution">
    <text evidence="12">The sequence shown here is derived from an EMBL/GenBank/DDBJ whole genome shotgun (WGS) entry which is preliminary data.</text>
</comment>
<dbReference type="GO" id="GO:0015217">
    <property type="term" value="F:ADP transmembrane transporter activity"/>
    <property type="evidence" value="ECO:0007669"/>
    <property type="project" value="TreeGrafter"/>
</dbReference>
<feature type="repeat" description="Solcar" evidence="9">
    <location>
        <begin position="256"/>
        <end position="364"/>
    </location>
</feature>
<dbReference type="PANTHER" id="PTHR45939">
    <property type="entry name" value="PEROXISOMAL MEMBRANE PROTEIN PMP34-RELATED"/>
    <property type="match status" value="1"/>
</dbReference>
<protein>
    <submittedName>
        <fullName evidence="12">Adenine nucleotide transporter</fullName>
    </submittedName>
</protein>
<reference evidence="12" key="1">
    <citation type="journal article" date="2020" name="Nat. Commun.">
        <title>Large-scale genome sequencing of mycorrhizal fungi provides insights into the early evolution of symbiotic traits.</title>
        <authorList>
            <person name="Miyauchi S."/>
            <person name="Kiss E."/>
            <person name="Kuo A."/>
            <person name="Drula E."/>
            <person name="Kohler A."/>
            <person name="Sanchez-Garcia M."/>
            <person name="Morin E."/>
            <person name="Andreopoulos B."/>
            <person name="Barry K.W."/>
            <person name="Bonito G."/>
            <person name="Buee M."/>
            <person name="Carver A."/>
            <person name="Chen C."/>
            <person name="Cichocki N."/>
            <person name="Clum A."/>
            <person name="Culley D."/>
            <person name="Crous P.W."/>
            <person name="Fauchery L."/>
            <person name="Girlanda M."/>
            <person name="Hayes R.D."/>
            <person name="Keri Z."/>
            <person name="LaButti K."/>
            <person name="Lipzen A."/>
            <person name="Lombard V."/>
            <person name="Magnuson J."/>
            <person name="Maillard F."/>
            <person name="Murat C."/>
            <person name="Nolan M."/>
            <person name="Ohm R.A."/>
            <person name="Pangilinan J."/>
            <person name="Pereira M.F."/>
            <person name="Perotto S."/>
            <person name="Peter M."/>
            <person name="Pfister S."/>
            <person name="Riley R."/>
            <person name="Sitrit Y."/>
            <person name="Stielow J.B."/>
            <person name="Szollosi G."/>
            <person name="Zifcakova L."/>
            <person name="Stursova M."/>
            <person name="Spatafora J.W."/>
            <person name="Tedersoo L."/>
            <person name="Vaario L.M."/>
            <person name="Yamada A."/>
            <person name="Yan M."/>
            <person name="Wang P."/>
            <person name="Xu J."/>
            <person name="Bruns T."/>
            <person name="Baldrian P."/>
            <person name="Vilgalys R."/>
            <person name="Dunand C."/>
            <person name="Henrissat B."/>
            <person name="Grigoriev I.V."/>
            <person name="Hibbett D."/>
            <person name="Nagy L.G."/>
            <person name="Martin F.M."/>
        </authorList>
    </citation>
    <scope>NUCLEOTIDE SEQUENCE</scope>
    <source>
        <strain evidence="12">UH-Tt-Lm1</strain>
    </source>
</reference>
<keyword evidence="5" id="KW-0677">Repeat</keyword>
<dbReference type="EMBL" id="WIUZ02000021">
    <property type="protein sequence ID" value="KAF9778916.1"/>
    <property type="molecule type" value="Genomic_DNA"/>
</dbReference>
<dbReference type="SUPFAM" id="SSF103506">
    <property type="entry name" value="Mitochondrial carrier"/>
    <property type="match status" value="1"/>
</dbReference>
<dbReference type="OrthoDB" id="446044at2759"/>
<dbReference type="PROSITE" id="PS51257">
    <property type="entry name" value="PROKAR_LIPOPROTEIN"/>
    <property type="match status" value="1"/>
</dbReference>
<proteinExistence type="inferred from homology"/>
<gene>
    <name evidence="12" type="ORF">BJ322DRAFT_1013992</name>
</gene>
<keyword evidence="13" id="KW-1185">Reference proteome</keyword>
<keyword evidence="4 9" id="KW-0812">Transmembrane</keyword>
<dbReference type="PANTHER" id="PTHR45939:SF1">
    <property type="entry name" value="MITOCHONDRIAL THIAMINE PYROPHOSPHATE CARRIER 1-RELATED"/>
    <property type="match status" value="1"/>
</dbReference>
<feature type="repeat" description="Solcar" evidence="9">
    <location>
        <begin position="13"/>
        <end position="99"/>
    </location>
</feature>
<evidence type="ECO:0000256" key="8">
    <source>
        <dbReference type="ARBA" id="ARBA00023136"/>
    </source>
</evidence>
<evidence type="ECO:0000256" key="2">
    <source>
        <dbReference type="ARBA" id="ARBA00006375"/>
    </source>
</evidence>
<feature type="transmembrane region" description="Helical" evidence="11">
    <location>
        <begin position="117"/>
        <end position="141"/>
    </location>
</feature>
<evidence type="ECO:0000256" key="9">
    <source>
        <dbReference type="PROSITE-ProRule" id="PRU00282"/>
    </source>
</evidence>
<dbReference type="AlphaFoldDB" id="A0A9P6H4R5"/>
<feature type="transmembrane region" description="Helical" evidence="11">
    <location>
        <begin position="16"/>
        <end position="34"/>
    </location>
</feature>
<evidence type="ECO:0000256" key="3">
    <source>
        <dbReference type="ARBA" id="ARBA00022448"/>
    </source>
</evidence>
<keyword evidence="3 10" id="KW-0813">Transport</keyword>
<evidence type="ECO:0000313" key="12">
    <source>
        <dbReference type="EMBL" id="KAF9778916.1"/>
    </source>
</evidence>
<name>A0A9P6H4R5_9AGAM</name>
<organism evidence="12 13">
    <name type="scientific">Thelephora terrestris</name>
    <dbReference type="NCBI Taxonomy" id="56493"/>
    <lineage>
        <taxon>Eukaryota</taxon>
        <taxon>Fungi</taxon>
        <taxon>Dikarya</taxon>
        <taxon>Basidiomycota</taxon>
        <taxon>Agaricomycotina</taxon>
        <taxon>Agaricomycetes</taxon>
        <taxon>Thelephorales</taxon>
        <taxon>Thelephoraceae</taxon>
        <taxon>Thelephora</taxon>
    </lineage>
</organism>
<dbReference type="InterPro" id="IPR052217">
    <property type="entry name" value="Mito/Peroxisomal_Carrier"/>
</dbReference>